<feature type="non-terminal residue" evidence="1">
    <location>
        <position position="100"/>
    </location>
</feature>
<dbReference type="AlphaFoldDB" id="A0A8S2SL00"/>
<dbReference type="EMBL" id="CAJOBI010024673">
    <property type="protein sequence ID" value="CAF4237688.1"/>
    <property type="molecule type" value="Genomic_DNA"/>
</dbReference>
<gene>
    <name evidence="1" type="ORF">SMN809_LOCUS23431</name>
</gene>
<sequence length="100" mass="11616">MKPLVSLELALDSIIPKIDSHYIEKAKSSCHFPSEHGLTHDESAAIYFYTLRLDEYCVYDRLNQSLQSENQSQITPWLMYLTLLKSALDKLPNVTKTIWR</sequence>
<organism evidence="1 2">
    <name type="scientific">Rotaria magnacalcarata</name>
    <dbReference type="NCBI Taxonomy" id="392030"/>
    <lineage>
        <taxon>Eukaryota</taxon>
        <taxon>Metazoa</taxon>
        <taxon>Spiralia</taxon>
        <taxon>Gnathifera</taxon>
        <taxon>Rotifera</taxon>
        <taxon>Eurotatoria</taxon>
        <taxon>Bdelloidea</taxon>
        <taxon>Philodinida</taxon>
        <taxon>Philodinidae</taxon>
        <taxon>Rotaria</taxon>
    </lineage>
</organism>
<evidence type="ECO:0000313" key="2">
    <source>
        <dbReference type="Proteomes" id="UP000676336"/>
    </source>
</evidence>
<protein>
    <submittedName>
        <fullName evidence="1">Uncharacterized protein</fullName>
    </submittedName>
</protein>
<name>A0A8S2SL00_9BILA</name>
<comment type="caution">
    <text evidence="1">The sequence shown here is derived from an EMBL/GenBank/DDBJ whole genome shotgun (WGS) entry which is preliminary data.</text>
</comment>
<proteinExistence type="predicted"/>
<evidence type="ECO:0000313" key="1">
    <source>
        <dbReference type="EMBL" id="CAF4237688.1"/>
    </source>
</evidence>
<reference evidence="1" key="1">
    <citation type="submission" date="2021-02" db="EMBL/GenBank/DDBJ databases">
        <authorList>
            <person name="Nowell W R."/>
        </authorList>
    </citation>
    <scope>NUCLEOTIDE SEQUENCE</scope>
</reference>
<dbReference type="Proteomes" id="UP000676336">
    <property type="component" value="Unassembled WGS sequence"/>
</dbReference>
<dbReference type="Gene3D" id="3.90.176.10">
    <property type="entry name" value="Toxin ADP-ribosyltransferase, Chain A, domain 1"/>
    <property type="match status" value="1"/>
</dbReference>
<accession>A0A8S2SL00</accession>